<dbReference type="Proteomes" id="UP000694621">
    <property type="component" value="Unplaced"/>
</dbReference>
<feature type="domain" description="Ribitol-5-phosphate transferase FKTN N-terminal" evidence="2">
    <location>
        <begin position="1"/>
        <end position="35"/>
    </location>
</feature>
<dbReference type="Ensembl" id="ENSAMXT00005034946.1">
    <property type="protein sequence ID" value="ENSAMXP00005031955.1"/>
    <property type="gene ID" value="ENSAMXG00005015624.1"/>
</dbReference>
<feature type="transmembrane region" description="Helical" evidence="1">
    <location>
        <begin position="7"/>
        <end position="28"/>
    </location>
</feature>
<proteinExistence type="predicted"/>
<evidence type="ECO:0000313" key="3">
    <source>
        <dbReference type="Ensembl" id="ENSAMXP00005031955.1"/>
    </source>
</evidence>
<dbReference type="Pfam" id="PF19737">
    <property type="entry name" value="FKTN_N"/>
    <property type="match status" value="1"/>
</dbReference>
<name>A0A8B9K813_ASTMX</name>
<protein>
    <recommendedName>
        <fullName evidence="2">Ribitol-5-phosphate transferase FKTN N-terminal domain-containing protein</fullName>
    </recommendedName>
</protein>
<feature type="transmembrane region" description="Helical" evidence="1">
    <location>
        <begin position="51"/>
        <end position="70"/>
    </location>
</feature>
<keyword evidence="1" id="KW-0472">Membrane</keyword>
<evidence type="ECO:0000313" key="4">
    <source>
        <dbReference type="Proteomes" id="UP000694621"/>
    </source>
</evidence>
<accession>A0A8B9K813</accession>
<keyword evidence="1" id="KW-1133">Transmembrane helix</keyword>
<keyword evidence="1" id="KW-0812">Transmembrane</keyword>
<sequence length="71" mass="8571">MPRINKTVVLALLITTSSIFLLFQLYYYRQYITKVSKYCRHADRIPFLTPWLKREFLILFLNSIIIVFILT</sequence>
<organism evidence="3 4">
    <name type="scientific">Astyanax mexicanus</name>
    <name type="common">Blind cave fish</name>
    <name type="synonym">Astyanax fasciatus mexicanus</name>
    <dbReference type="NCBI Taxonomy" id="7994"/>
    <lineage>
        <taxon>Eukaryota</taxon>
        <taxon>Metazoa</taxon>
        <taxon>Chordata</taxon>
        <taxon>Craniata</taxon>
        <taxon>Vertebrata</taxon>
        <taxon>Euteleostomi</taxon>
        <taxon>Actinopterygii</taxon>
        <taxon>Neopterygii</taxon>
        <taxon>Teleostei</taxon>
        <taxon>Ostariophysi</taxon>
        <taxon>Characiformes</taxon>
        <taxon>Characoidei</taxon>
        <taxon>Acestrorhamphidae</taxon>
        <taxon>Acestrorhamphinae</taxon>
        <taxon>Astyanax</taxon>
    </lineage>
</organism>
<dbReference type="AlphaFoldDB" id="A0A8B9K813"/>
<dbReference type="InterPro" id="IPR045587">
    <property type="entry name" value="FKTN_N"/>
</dbReference>
<evidence type="ECO:0000256" key="1">
    <source>
        <dbReference type="SAM" id="Phobius"/>
    </source>
</evidence>
<reference evidence="3" key="1">
    <citation type="submission" date="2025-08" db="UniProtKB">
        <authorList>
            <consortium name="Ensembl"/>
        </authorList>
    </citation>
    <scope>IDENTIFICATION</scope>
</reference>
<evidence type="ECO:0000259" key="2">
    <source>
        <dbReference type="Pfam" id="PF19737"/>
    </source>
</evidence>